<comment type="caution">
    <text evidence="1">The sequence shown here is derived from an EMBL/GenBank/DDBJ whole genome shotgun (WGS) entry which is preliminary data.</text>
</comment>
<evidence type="ECO:0000313" key="1">
    <source>
        <dbReference type="EMBL" id="RDH86085.1"/>
    </source>
</evidence>
<organism evidence="1 2">
    <name type="scientific">endosymbiont of Galathealinum brachiosum</name>
    <dbReference type="NCBI Taxonomy" id="2200906"/>
    <lineage>
        <taxon>Bacteria</taxon>
        <taxon>Pseudomonadati</taxon>
        <taxon>Pseudomonadota</taxon>
        <taxon>Gammaproteobacteria</taxon>
        <taxon>sulfur-oxidizing symbionts</taxon>
    </lineage>
</organism>
<sequence length="71" mass="8258">MHKTEHAQKITDRFRDLVQQTGDSLSVEHYDELTLLIEAGIDTALVEHLEKMADKLQKLSNEVRKDAEYFD</sequence>
<reference evidence="1 2" key="1">
    <citation type="journal article" date="2018" name="ISME J.">
        <title>Endosymbiont genomes yield clues of tubeworm success.</title>
        <authorList>
            <person name="Li Y."/>
            <person name="Liles M.R."/>
            <person name="Halanych K.M."/>
        </authorList>
    </citation>
    <scope>NUCLEOTIDE SEQUENCE [LARGE SCALE GENOMIC DNA]</scope>
    <source>
        <strain evidence="1">A1464</strain>
    </source>
</reference>
<gene>
    <name evidence="1" type="ORF">DIZ80_01040</name>
</gene>
<proteinExistence type="predicted"/>
<protein>
    <submittedName>
        <fullName evidence="1">Phosphatase</fullName>
    </submittedName>
</protein>
<keyword evidence="2" id="KW-1185">Reference proteome</keyword>
<accession>A0A370DME4</accession>
<dbReference type="Proteomes" id="UP000254266">
    <property type="component" value="Unassembled WGS sequence"/>
</dbReference>
<dbReference type="AlphaFoldDB" id="A0A370DME4"/>
<dbReference type="EMBL" id="QFXC01000002">
    <property type="protein sequence ID" value="RDH86085.1"/>
    <property type="molecule type" value="Genomic_DNA"/>
</dbReference>
<name>A0A370DME4_9GAMM</name>
<evidence type="ECO:0000313" key="2">
    <source>
        <dbReference type="Proteomes" id="UP000254266"/>
    </source>
</evidence>